<keyword evidence="3" id="KW-1185">Reference proteome</keyword>
<dbReference type="SUPFAM" id="SSF56281">
    <property type="entry name" value="Metallo-hydrolase/oxidoreductase"/>
    <property type="match status" value="1"/>
</dbReference>
<dbReference type="PANTHER" id="PTHR23131:SF4">
    <property type="entry name" value="METALLO-BETA-LACTAMASE SUPERFAMILY POTEIN"/>
    <property type="match status" value="1"/>
</dbReference>
<dbReference type="RefSeq" id="WP_128813666.1">
    <property type="nucleotide sequence ID" value="NZ_CP032095.1"/>
</dbReference>
<dbReference type="InterPro" id="IPR050662">
    <property type="entry name" value="Sec-metab_biosynth-thioest"/>
</dbReference>
<dbReference type="PANTHER" id="PTHR23131">
    <property type="entry name" value="ENDORIBONUCLEASE LACTB2"/>
    <property type="match status" value="1"/>
</dbReference>
<reference evidence="2 3" key="1">
    <citation type="submission" date="2018-08" db="EMBL/GenBank/DDBJ databases">
        <title>Genomic taxonomy of the Vibrionaceae family.</title>
        <authorList>
            <person name="Gomez-Gil B."/>
            <person name="Tanaka M."/>
            <person name="Sawabe T."/>
            <person name="Enciso-Ibarra K."/>
        </authorList>
    </citation>
    <scope>NUCLEOTIDE SEQUENCE [LARGE SCALE GENOMIC DNA]</scope>
    <source>
        <strain evidence="2 3">CAIM 1831</strain>
        <plasmid evidence="3">pva1</plasmid>
    </source>
</reference>
<dbReference type="Proteomes" id="UP000262832">
    <property type="component" value="Plasmid pVa1"/>
</dbReference>
<name>A0ABM6Z0R9_9VIBR</name>
<dbReference type="EMBL" id="CP032095">
    <property type="protein sequence ID" value="AXY03794.1"/>
    <property type="molecule type" value="Genomic_DNA"/>
</dbReference>
<dbReference type="Gene3D" id="3.60.15.10">
    <property type="entry name" value="Ribonuclease Z/Hydroxyacylglutathione hydrolase-like"/>
    <property type="match status" value="1"/>
</dbReference>
<organism evidence="2 3">
    <name type="scientific">Vibrio alfacsensis</name>
    <dbReference type="NCBI Taxonomy" id="1074311"/>
    <lineage>
        <taxon>Bacteria</taxon>
        <taxon>Pseudomonadati</taxon>
        <taxon>Pseudomonadota</taxon>
        <taxon>Gammaproteobacteria</taxon>
        <taxon>Vibrionales</taxon>
        <taxon>Vibrionaceae</taxon>
        <taxon>Vibrio</taxon>
    </lineage>
</organism>
<evidence type="ECO:0000313" key="3">
    <source>
        <dbReference type="Proteomes" id="UP000262832"/>
    </source>
</evidence>
<dbReference type="InterPro" id="IPR001279">
    <property type="entry name" value="Metallo-B-lactamas"/>
</dbReference>
<gene>
    <name evidence="2" type="ORF">D1115_23250</name>
</gene>
<dbReference type="Pfam" id="PF00753">
    <property type="entry name" value="Lactamase_B"/>
    <property type="match status" value="1"/>
</dbReference>
<accession>A0ABM6Z0R9</accession>
<protein>
    <submittedName>
        <fullName evidence="2">MBL fold metallo-hydrolase</fullName>
    </submittedName>
</protein>
<dbReference type="SMART" id="SM00849">
    <property type="entry name" value="Lactamase_B"/>
    <property type="match status" value="1"/>
</dbReference>
<dbReference type="InterPro" id="IPR036388">
    <property type="entry name" value="WH-like_DNA-bd_sf"/>
</dbReference>
<dbReference type="Gene3D" id="1.10.10.10">
    <property type="entry name" value="Winged helix-like DNA-binding domain superfamily/Winged helix DNA-binding domain"/>
    <property type="match status" value="1"/>
</dbReference>
<feature type="domain" description="Metallo-beta-lactamase" evidence="1">
    <location>
        <begin position="50"/>
        <end position="265"/>
    </location>
</feature>
<keyword evidence="2" id="KW-0614">Plasmid</keyword>
<evidence type="ECO:0000313" key="2">
    <source>
        <dbReference type="EMBL" id="AXY03794.1"/>
    </source>
</evidence>
<sequence>MTIERLQPVKSEPQEQALRYILASSKFGVLVPVSDGIYLLRMPMDLGLDHINVYLLEDNDGWYVVDTGLASDKVRDIWTRIAADCFANKPLKGLICTHFHYDHASLADWLMKTFNIPLYMTSGEYLWMRTLAESRQKRVKETLNPFYLSHGVPSEVIDKILAMVEQDTLSALYPTKYCRVREGDVFTIGERSWQVMIGEGHSPEHICLYHAQDGLLIAGDQLLPDISSSIFVNEIEPDADPLRGWLASLNKLSALPDDTQVLPSHGGLFVGIQQRSKELHALHQKRLNRLLDTLKDQGDCSLYQLMRSLFSREMNAMNTMLALGETAAHINYLLNETKLEKQISADKGEITYRLTFAIDSLT</sequence>
<dbReference type="InterPro" id="IPR048933">
    <property type="entry name" value="B_lactamase-like_C"/>
</dbReference>
<dbReference type="InterPro" id="IPR036866">
    <property type="entry name" value="RibonucZ/Hydroxyglut_hydro"/>
</dbReference>
<geneLocation type="plasmid" evidence="3">
    <name>pva1</name>
</geneLocation>
<proteinExistence type="predicted"/>
<evidence type="ECO:0000259" key="1">
    <source>
        <dbReference type="SMART" id="SM00849"/>
    </source>
</evidence>
<dbReference type="Pfam" id="PF21221">
    <property type="entry name" value="B_lactamase-like_C"/>
    <property type="match status" value="1"/>
</dbReference>